<protein>
    <submittedName>
        <fullName evidence="2">Uncharacterized protein</fullName>
    </submittedName>
</protein>
<dbReference type="Proteomes" id="UP000038010">
    <property type="component" value="Unassembled WGS sequence"/>
</dbReference>
<feature type="compositionally biased region" description="Basic residues" evidence="1">
    <location>
        <begin position="54"/>
        <end position="67"/>
    </location>
</feature>
<name>A0A0N1HXW4_9EURO</name>
<organism evidence="2 3">
    <name type="scientific">Cyphellophora attinorum</name>
    <dbReference type="NCBI Taxonomy" id="1664694"/>
    <lineage>
        <taxon>Eukaryota</taxon>
        <taxon>Fungi</taxon>
        <taxon>Dikarya</taxon>
        <taxon>Ascomycota</taxon>
        <taxon>Pezizomycotina</taxon>
        <taxon>Eurotiomycetes</taxon>
        <taxon>Chaetothyriomycetidae</taxon>
        <taxon>Chaetothyriales</taxon>
        <taxon>Cyphellophoraceae</taxon>
        <taxon>Cyphellophora</taxon>
    </lineage>
</organism>
<feature type="region of interest" description="Disordered" evidence="1">
    <location>
        <begin position="43"/>
        <end position="67"/>
    </location>
</feature>
<reference evidence="2 3" key="1">
    <citation type="submission" date="2015-06" db="EMBL/GenBank/DDBJ databases">
        <title>Draft genome of the ant-associated black yeast Phialophora attae CBS 131958.</title>
        <authorList>
            <person name="Moreno L.F."/>
            <person name="Stielow B.J."/>
            <person name="de Hoog S."/>
            <person name="Vicente V.A."/>
            <person name="Weiss V.A."/>
            <person name="de Vries M."/>
            <person name="Cruz L.M."/>
            <person name="Souza E.M."/>
        </authorList>
    </citation>
    <scope>NUCLEOTIDE SEQUENCE [LARGE SCALE GENOMIC DNA]</scope>
    <source>
        <strain evidence="2 3">CBS 131958</strain>
    </source>
</reference>
<keyword evidence="3" id="KW-1185">Reference proteome</keyword>
<dbReference type="EMBL" id="LFJN01000006">
    <property type="protein sequence ID" value="KPI42974.1"/>
    <property type="molecule type" value="Genomic_DNA"/>
</dbReference>
<evidence type="ECO:0000256" key="1">
    <source>
        <dbReference type="SAM" id="MobiDB-lite"/>
    </source>
</evidence>
<sequence>MPKSMKPSLKIYIVNLKVVSKEEFLKARSRRLAEEAKAICRVAQSTRSNSTGARRSKRKHSSAKKHS</sequence>
<gene>
    <name evidence="2" type="ORF">AB675_2116</name>
</gene>
<feature type="compositionally biased region" description="Polar residues" evidence="1">
    <location>
        <begin position="43"/>
        <end position="52"/>
    </location>
</feature>
<dbReference type="RefSeq" id="XP_018002937.1">
    <property type="nucleotide sequence ID" value="XM_018142061.1"/>
</dbReference>
<dbReference type="GeneID" id="28733941"/>
<accession>A0A0N1HXW4</accession>
<dbReference type="VEuPathDB" id="FungiDB:AB675_2116"/>
<comment type="caution">
    <text evidence="2">The sequence shown here is derived from an EMBL/GenBank/DDBJ whole genome shotgun (WGS) entry which is preliminary data.</text>
</comment>
<proteinExistence type="predicted"/>
<evidence type="ECO:0000313" key="3">
    <source>
        <dbReference type="Proteomes" id="UP000038010"/>
    </source>
</evidence>
<evidence type="ECO:0000313" key="2">
    <source>
        <dbReference type="EMBL" id="KPI42974.1"/>
    </source>
</evidence>
<dbReference type="AlphaFoldDB" id="A0A0N1HXW4"/>